<dbReference type="PANTHER" id="PTHR43301">
    <property type="entry name" value="ARABINAN ENDO-1,5-ALPHA-L-ARABINOSIDASE"/>
    <property type="match status" value="1"/>
</dbReference>
<comment type="caution">
    <text evidence="7">The sequence shown here is derived from an EMBL/GenBank/DDBJ whole genome shotgun (WGS) entry which is preliminary data.</text>
</comment>
<dbReference type="AlphaFoldDB" id="A0A4Y4B160"/>
<name>A0A4Y4B160_9FLAO</name>
<evidence type="ECO:0000256" key="4">
    <source>
        <dbReference type="ARBA" id="ARBA00023295"/>
    </source>
</evidence>
<dbReference type="InterPro" id="IPR023296">
    <property type="entry name" value="Glyco_hydro_beta-prop_sf"/>
</dbReference>
<evidence type="ECO:0000256" key="2">
    <source>
        <dbReference type="ARBA" id="ARBA00009865"/>
    </source>
</evidence>
<feature type="signal peptide" evidence="6">
    <location>
        <begin position="1"/>
        <end position="21"/>
    </location>
</feature>
<keyword evidence="6" id="KW-0732">Signal</keyword>
<dbReference type="STRING" id="983.SAMN05443543_1142"/>
<feature type="chain" id="PRO_5021450527" evidence="6">
    <location>
        <begin position="22"/>
        <end position="330"/>
    </location>
</feature>
<keyword evidence="8" id="KW-1185">Reference proteome</keyword>
<protein>
    <submittedName>
        <fullName evidence="7">Glycosyl hydrolase family 43</fullName>
    </submittedName>
</protein>
<comment type="similarity">
    <text evidence="2 5">Belongs to the glycosyl hydrolase 43 family.</text>
</comment>
<dbReference type="PANTHER" id="PTHR43301:SF3">
    <property type="entry name" value="ARABINAN ENDO-1,5-ALPHA-L-ARABINOSIDASE A-RELATED"/>
    <property type="match status" value="1"/>
</dbReference>
<proteinExistence type="inferred from homology"/>
<dbReference type="EMBL" id="BJNP01000022">
    <property type="protein sequence ID" value="GEC72624.1"/>
    <property type="molecule type" value="Genomic_DNA"/>
</dbReference>
<sequence length="330" mass="38010">MSMKIYLKIVMLFVVVTSSNAQLKKLEDIRVRDPYIFADEKSKTYFLYVQTGNRLVDNDTIKGVEVYKSKDLKMWSGPTTVFAAPKEHWGKRMIWAPEMHHYKGKYYLFVTFTGDEMQIKSNNKPKQYQRGTQILVSDSPLGIFKSFRNQSTTPVDWMSLDGTLWVENKKPYMIFCHEWAQIQDGTMELIQLKKDLSGTVGKPKSLFHATDAKWVKSLSSTGFKYHGYVTDGGFMYRTKTGKLLMIWSSFGDKGYSLGQAISETGSIKGPWKQIDKLIFEENGGHGMIFKTFEGKLMITLHQPNNGENERTKLYELIDNLDYLELSKLVN</sequence>
<dbReference type="CDD" id="cd08981">
    <property type="entry name" value="GH43_Bt1873-like"/>
    <property type="match status" value="1"/>
</dbReference>
<dbReference type="InterPro" id="IPR050727">
    <property type="entry name" value="GH43_arabinanases"/>
</dbReference>
<dbReference type="GO" id="GO:0004553">
    <property type="term" value="F:hydrolase activity, hydrolyzing O-glycosyl compounds"/>
    <property type="evidence" value="ECO:0007669"/>
    <property type="project" value="InterPro"/>
</dbReference>
<gene>
    <name evidence="7" type="ORF">FFL01_21630</name>
</gene>
<evidence type="ECO:0000256" key="5">
    <source>
        <dbReference type="RuleBase" id="RU361187"/>
    </source>
</evidence>
<evidence type="ECO:0000313" key="7">
    <source>
        <dbReference type="EMBL" id="GEC72624.1"/>
    </source>
</evidence>
<evidence type="ECO:0000313" key="8">
    <source>
        <dbReference type="Proteomes" id="UP000316775"/>
    </source>
</evidence>
<evidence type="ECO:0000256" key="3">
    <source>
        <dbReference type="ARBA" id="ARBA00022801"/>
    </source>
</evidence>
<dbReference type="OrthoDB" id="9763933at2"/>
<dbReference type="GO" id="GO:0005975">
    <property type="term" value="P:carbohydrate metabolic process"/>
    <property type="evidence" value="ECO:0007669"/>
    <property type="project" value="InterPro"/>
</dbReference>
<reference evidence="7 8" key="1">
    <citation type="submission" date="2019-06" db="EMBL/GenBank/DDBJ databases">
        <title>Whole genome shotgun sequence of Flavobacterium flevense NBRC 14960.</title>
        <authorList>
            <person name="Hosoyama A."/>
            <person name="Uohara A."/>
            <person name="Ohji S."/>
            <person name="Ichikawa N."/>
        </authorList>
    </citation>
    <scope>NUCLEOTIDE SEQUENCE [LARGE SCALE GENOMIC DNA]</scope>
    <source>
        <strain evidence="7 8">NBRC 14960</strain>
    </source>
</reference>
<evidence type="ECO:0000256" key="6">
    <source>
        <dbReference type="SAM" id="SignalP"/>
    </source>
</evidence>
<dbReference type="Pfam" id="PF04616">
    <property type="entry name" value="Glyco_hydro_43"/>
    <property type="match status" value="1"/>
</dbReference>
<accession>A0A4Y4B160</accession>
<comment type="pathway">
    <text evidence="1">Glycan metabolism; L-arabinan degradation.</text>
</comment>
<dbReference type="Proteomes" id="UP000316775">
    <property type="component" value="Unassembled WGS sequence"/>
</dbReference>
<organism evidence="7 8">
    <name type="scientific">Flavobacterium flevense</name>
    <dbReference type="NCBI Taxonomy" id="983"/>
    <lineage>
        <taxon>Bacteria</taxon>
        <taxon>Pseudomonadati</taxon>
        <taxon>Bacteroidota</taxon>
        <taxon>Flavobacteriia</taxon>
        <taxon>Flavobacteriales</taxon>
        <taxon>Flavobacteriaceae</taxon>
        <taxon>Flavobacterium</taxon>
    </lineage>
</organism>
<keyword evidence="4 5" id="KW-0326">Glycosidase</keyword>
<dbReference type="SUPFAM" id="SSF75005">
    <property type="entry name" value="Arabinanase/levansucrase/invertase"/>
    <property type="match status" value="1"/>
</dbReference>
<keyword evidence="3 5" id="KW-0378">Hydrolase</keyword>
<dbReference type="Gene3D" id="2.115.10.20">
    <property type="entry name" value="Glycosyl hydrolase domain, family 43"/>
    <property type="match status" value="1"/>
</dbReference>
<evidence type="ECO:0000256" key="1">
    <source>
        <dbReference type="ARBA" id="ARBA00004834"/>
    </source>
</evidence>
<dbReference type="InterPro" id="IPR006710">
    <property type="entry name" value="Glyco_hydro_43"/>
</dbReference>